<dbReference type="RefSeq" id="WP_192856806.1">
    <property type="nucleotide sequence ID" value="NZ_MDET01000014.1"/>
</dbReference>
<evidence type="ECO:0000313" key="4">
    <source>
        <dbReference type="Proteomes" id="UP000191905"/>
    </source>
</evidence>
<keyword evidence="1" id="KW-0732">Signal</keyword>
<evidence type="ECO:0000313" key="3">
    <source>
        <dbReference type="EMBL" id="OQM75555.1"/>
    </source>
</evidence>
<dbReference type="AlphaFoldDB" id="A0A1V8RQX2"/>
<feature type="domain" description="Metallo-beta-lactamase" evidence="2">
    <location>
        <begin position="49"/>
        <end position="237"/>
    </location>
</feature>
<evidence type="ECO:0000256" key="1">
    <source>
        <dbReference type="SAM" id="SignalP"/>
    </source>
</evidence>
<dbReference type="InterPro" id="IPR036866">
    <property type="entry name" value="RibonucZ/Hydroxyglut_hydro"/>
</dbReference>
<protein>
    <submittedName>
        <fullName evidence="3">Subclass B3 metallo-beta-lactamase</fullName>
    </submittedName>
</protein>
<dbReference type="PROSITE" id="PS51257">
    <property type="entry name" value="PROKAR_LIPOPROTEIN"/>
    <property type="match status" value="1"/>
</dbReference>
<comment type="caution">
    <text evidence="3">The sequence shown here is derived from an EMBL/GenBank/DDBJ whole genome shotgun (WGS) entry which is preliminary data.</text>
</comment>
<dbReference type="Gene3D" id="3.60.15.10">
    <property type="entry name" value="Ribonuclease Z/Hydroxyacylglutathione hydrolase-like"/>
    <property type="match status" value="1"/>
</dbReference>
<dbReference type="PANTHER" id="PTHR42951">
    <property type="entry name" value="METALLO-BETA-LACTAMASE DOMAIN-CONTAINING"/>
    <property type="match status" value="1"/>
</dbReference>
<gene>
    <name evidence="3" type="ORF">BFN67_17370</name>
</gene>
<dbReference type="InterPro" id="IPR001279">
    <property type="entry name" value="Metallo-B-lactamas"/>
</dbReference>
<dbReference type="EMBL" id="MDET01000014">
    <property type="protein sequence ID" value="OQM75555.1"/>
    <property type="molecule type" value="Genomic_DNA"/>
</dbReference>
<feature type="signal peptide" evidence="1">
    <location>
        <begin position="1"/>
        <end position="23"/>
    </location>
</feature>
<dbReference type="SUPFAM" id="SSF56281">
    <property type="entry name" value="Metallo-hydrolase/oxidoreductase"/>
    <property type="match status" value="1"/>
</dbReference>
<keyword evidence="4" id="KW-1185">Reference proteome</keyword>
<proteinExistence type="predicted"/>
<dbReference type="NCBIfam" id="NF033105">
    <property type="entry name" value="bla_subclass_B3"/>
    <property type="match status" value="1"/>
</dbReference>
<dbReference type="PANTHER" id="PTHR42951:SF17">
    <property type="entry name" value="METALLO-BETA-LACTAMASE DOMAIN-CONTAINING PROTEIN"/>
    <property type="match status" value="1"/>
</dbReference>
<dbReference type="InterPro" id="IPR050855">
    <property type="entry name" value="NDM-1-like"/>
</dbReference>
<name>A0A1V8RQX2_9HYPH</name>
<accession>A0A1V8RQX2</accession>
<reference evidence="3 4" key="1">
    <citation type="journal article" date="2016" name="Int. J. Syst. Evol. Microbiol.">
        <title>Pseudaminobacter manganicus sp. nov., isolated from sludge of a manganese mine.</title>
        <authorList>
            <person name="Li J."/>
            <person name="Huang J."/>
            <person name="Liao S."/>
            <person name="Wang G."/>
        </authorList>
    </citation>
    <scope>NUCLEOTIDE SEQUENCE [LARGE SCALE GENOMIC DNA]</scope>
    <source>
        <strain evidence="3 4">JH-7</strain>
    </source>
</reference>
<evidence type="ECO:0000259" key="2">
    <source>
        <dbReference type="SMART" id="SM00849"/>
    </source>
</evidence>
<dbReference type="Proteomes" id="UP000191905">
    <property type="component" value="Unassembled WGS sequence"/>
</dbReference>
<feature type="chain" id="PRO_5012709256" evidence="1">
    <location>
        <begin position="24"/>
        <end position="284"/>
    </location>
</feature>
<dbReference type="Pfam" id="PF00753">
    <property type="entry name" value="Lactamase_B"/>
    <property type="match status" value="1"/>
</dbReference>
<organism evidence="3 4">
    <name type="scientific">Manganibacter manganicus</name>
    <dbReference type="NCBI Taxonomy" id="1873176"/>
    <lineage>
        <taxon>Bacteria</taxon>
        <taxon>Pseudomonadati</taxon>
        <taxon>Pseudomonadota</taxon>
        <taxon>Alphaproteobacteria</taxon>
        <taxon>Hyphomicrobiales</taxon>
        <taxon>Phyllobacteriaceae</taxon>
        <taxon>Manganibacter</taxon>
    </lineage>
</organism>
<dbReference type="STRING" id="1873176.BFN67_17370"/>
<sequence>MRKISAFALALAFSISGGACAIAAPPAIWSQPTKPFKITDNIYYVGTKGLASYLLVSDGKAILLDGTLAKNAGPIEDNIRALGFKLEDVKIILNSHAHYDHAAGIAQLKRDTGATFMAMEQDKRALESGTPEGDTNYGIIRFPAVKVDKALHDGDVVALGQLRMTATLTPGHTKGCTTWSLKDTDEGTERQVIFPCSVSIAGNALVGNKGYPGIVADFRTSFERLGTMKADIVLPSHPQVTGLWEQKARRDAGDKAAFVQPGLLHKIVERSQAAFEKELKAEQK</sequence>
<dbReference type="SMART" id="SM00849">
    <property type="entry name" value="Lactamase_B"/>
    <property type="match status" value="1"/>
</dbReference>
<dbReference type="NCBIfam" id="NF012229">
    <property type="entry name" value="bla_class_B_core"/>
    <property type="match status" value="1"/>
</dbReference>